<evidence type="ECO:0000259" key="3">
    <source>
        <dbReference type="Pfam" id="PF00561"/>
    </source>
</evidence>
<proteinExistence type="inferred from homology"/>
<keyword evidence="2" id="KW-0378">Hydrolase</keyword>
<dbReference type="PRINTS" id="PR00111">
    <property type="entry name" value="ABHYDROLASE"/>
</dbReference>
<dbReference type="EMBL" id="FUWZ01000001">
    <property type="protein sequence ID" value="SJZ84722.1"/>
    <property type="molecule type" value="Genomic_DNA"/>
</dbReference>
<accession>A0A1T4P024</accession>
<dbReference type="PANTHER" id="PTHR43798">
    <property type="entry name" value="MONOACYLGLYCEROL LIPASE"/>
    <property type="match status" value="1"/>
</dbReference>
<name>A0A1T4P024_9BACT</name>
<dbReference type="PRINTS" id="PR00793">
    <property type="entry name" value="PROAMNOPTASE"/>
</dbReference>
<dbReference type="STRING" id="634771.SAMN04488128_1011835"/>
<feature type="domain" description="AB hydrolase-1" evidence="3">
    <location>
        <begin position="68"/>
        <end position="319"/>
    </location>
</feature>
<gene>
    <name evidence="4" type="ORF">SAMN04488128_1011835</name>
</gene>
<dbReference type="Pfam" id="PF00561">
    <property type="entry name" value="Abhydrolase_1"/>
    <property type="match status" value="1"/>
</dbReference>
<dbReference type="AlphaFoldDB" id="A0A1T4P024"/>
<evidence type="ECO:0000256" key="1">
    <source>
        <dbReference type="ARBA" id="ARBA00010088"/>
    </source>
</evidence>
<organism evidence="4 5">
    <name type="scientific">Chitinophaga eiseniae</name>
    <dbReference type="NCBI Taxonomy" id="634771"/>
    <lineage>
        <taxon>Bacteria</taxon>
        <taxon>Pseudomonadati</taxon>
        <taxon>Bacteroidota</taxon>
        <taxon>Chitinophagia</taxon>
        <taxon>Chitinophagales</taxon>
        <taxon>Chitinophagaceae</taxon>
        <taxon>Chitinophaga</taxon>
    </lineage>
</organism>
<dbReference type="SUPFAM" id="SSF53474">
    <property type="entry name" value="alpha/beta-Hydrolases"/>
    <property type="match status" value="1"/>
</dbReference>
<dbReference type="GO" id="GO:0008233">
    <property type="term" value="F:peptidase activity"/>
    <property type="evidence" value="ECO:0007669"/>
    <property type="project" value="InterPro"/>
</dbReference>
<dbReference type="RefSeq" id="WP_078668400.1">
    <property type="nucleotide sequence ID" value="NZ_FUWZ01000001.1"/>
</dbReference>
<reference evidence="5" key="1">
    <citation type="submission" date="2017-02" db="EMBL/GenBank/DDBJ databases">
        <authorList>
            <person name="Varghese N."/>
            <person name="Submissions S."/>
        </authorList>
    </citation>
    <scope>NUCLEOTIDE SEQUENCE [LARGE SCALE GENOMIC DNA]</scope>
    <source>
        <strain evidence="5">DSM 22224</strain>
    </source>
</reference>
<dbReference type="OrthoDB" id="9796770at2"/>
<sequence length="339" mass="37041">MVLKNNLSVLSFAAVLLLTSCSTEDRTIDGVGNLVPRTVDQDANLPAIQANNARLHAEASGPANGTMVVVLHGGPGGDYRYLLPCKDLAQQGYRVVLYDQRGSGLSQRFPKKSYTAHGAGAMDVMYDDLSAVIAHYRTSPTQKVVLLGHSWGGILASGYAGKHPDNIQGVIACEAGGLKWDDIKAYVKDSRSFKLWGELLNDAAFLDQFITGKEDQHEVLDYKMSLLVSRNDITGEGTIDPSVSWRNGAVIMDALFDVGDTYHIDFSAGLDRFKKPVLFFHSENNKAYPDTWAKQITNAYPSVRLVKVPGVGHDGIITNHKAWTETTMPAILTYLRSLP</sequence>
<evidence type="ECO:0000313" key="5">
    <source>
        <dbReference type="Proteomes" id="UP000190367"/>
    </source>
</evidence>
<dbReference type="InterPro" id="IPR029058">
    <property type="entry name" value="AB_hydrolase_fold"/>
</dbReference>
<keyword evidence="5" id="KW-1185">Reference proteome</keyword>
<dbReference type="Proteomes" id="UP000190367">
    <property type="component" value="Unassembled WGS sequence"/>
</dbReference>
<dbReference type="PROSITE" id="PS51257">
    <property type="entry name" value="PROKAR_LIPOPROTEIN"/>
    <property type="match status" value="1"/>
</dbReference>
<dbReference type="InterPro" id="IPR002410">
    <property type="entry name" value="Peptidase_S33"/>
</dbReference>
<dbReference type="InterPro" id="IPR050266">
    <property type="entry name" value="AB_hydrolase_sf"/>
</dbReference>
<dbReference type="GO" id="GO:0006508">
    <property type="term" value="P:proteolysis"/>
    <property type="evidence" value="ECO:0007669"/>
    <property type="project" value="InterPro"/>
</dbReference>
<evidence type="ECO:0000256" key="2">
    <source>
        <dbReference type="ARBA" id="ARBA00022801"/>
    </source>
</evidence>
<evidence type="ECO:0000313" key="4">
    <source>
        <dbReference type="EMBL" id="SJZ84722.1"/>
    </source>
</evidence>
<dbReference type="InterPro" id="IPR000073">
    <property type="entry name" value="AB_hydrolase_1"/>
</dbReference>
<protein>
    <submittedName>
        <fullName evidence="4">Proline iminopeptidase</fullName>
    </submittedName>
</protein>
<comment type="similarity">
    <text evidence="1">Belongs to the peptidase S33 family.</text>
</comment>
<dbReference type="Gene3D" id="3.40.50.1820">
    <property type="entry name" value="alpha/beta hydrolase"/>
    <property type="match status" value="1"/>
</dbReference>